<feature type="domain" description="N-end rule aminoacyl transferase C-terminal" evidence="6">
    <location>
        <begin position="109"/>
        <end position="231"/>
    </location>
</feature>
<dbReference type="Pfam" id="PF04376">
    <property type="entry name" value="ATE_N"/>
    <property type="match status" value="1"/>
</dbReference>
<dbReference type="STRING" id="631362.Thi970DRAFT_01990"/>
<dbReference type="HAMAP" id="MF_00689">
    <property type="entry name" value="Bpt"/>
    <property type="match status" value="1"/>
</dbReference>
<organism evidence="7 8">
    <name type="scientific">Thiorhodovibrio frisius</name>
    <dbReference type="NCBI Taxonomy" id="631362"/>
    <lineage>
        <taxon>Bacteria</taxon>
        <taxon>Pseudomonadati</taxon>
        <taxon>Pseudomonadota</taxon>
        <taxon>Gammaproteobacteria</taxon>
        <taxon>Chromatiales</taxon>
        <taxon>Chromatiaceae</taxon>
        <taxon>Thiorhodovibrio</taxon>
    </lineage>
</organism>
<dbReference type="GO" id="GO:0005737">
    <property type="term" value="C:cytoplasm"/>
    <property type="evidence" value="ECO:0007669"/>
    <property type="project" value="UniProtKB-SubCell"/>
</dbReference>
<dbReference type="eggNOG" id="COG2935">
    <property type="taxonomic scope" value="Bacteria"/>
</dbReference>
<accession>H8Z353</accession>
<comment type="function">
    <text evidence="4">Functions in the N-end rule pathway of protein degradation where it conjugates Leu from its aminoacyl-tRNA to the N-termini of proteins containing an N-terminal aspartate or glutamate.</text>
</comment>
<comment type="subcellular location">
    <subcellularLocation>
        <location evidence="4">Cytoplasm</location>
    </subcellularLocation>
</comment>
<dbReference type="EMBL" id="JH603169">
    <property type="protein sequence ID" value="EIC21761.1"/>
    <property type="molecule type" value="Genomic_DNA"/>
</dbReference>
<keyword evidence="1 4" id="KW-0963">Cytoplasm</keyword>
<comment type="catalytic activity">
    <reaction evidence="4">
        <text>N-terminal L-glutamyl-[protein] + L-leucyl-tRNA(Leu) = N-terminal L-leucyl-L-glutamyl-[protein] + tRNA(Leu) + H(+)</text>
        <dbReference type="Rhea" id="RHEA:50412"/>
        <dbReference type="Rhea" id="RHEA-COMP:9613"/>
        <dbReference type="Rhea" id="RHEA-COMP:9622"/>
        <dbReference type="Rhea" id="RHEA-COMP:12664"/>
        <dbReference type="Rhea" id="RHEA-COMP:12668"/>
        <dbReference type="ChEBI" id="CHEBI:15378"/>
        <dbReference type="ChEBI" id="CHEBI:64721"/>
        <dbReference type="ChEBI" id="CHEBI:78442"/>
        <dbReference type="ChEBI" id="CHEBI:78494"/>
        <dbReference type="ChEBI" id="CHEBI:133041"/>
        <dbReference type="EC" id="2.3.2.29"/>
    </reaction>
</comment>
<keyword evidence="3 4" id="KW-0012">Acyltransferase</keyword>
<dbReference type="InterPro" id="IPR017138">
    <property type="entry name" value="Asp_Glu_LeuTrfase"/>
</dbReference>
<dbReference type="OrthoDB" id="9782022at2"/>
<evidence type="ECO:0000256" key="1">
    <source>
        <dbReference type="ARBA" id="ARBA00022490"/>
    </source>
</evidence>
<keyword evidence="8" id="KW-1185">Reference proteome</keyword>
<sequence>MTSQVPVHPNLRLYLTGDHACSYLPARTARTLFVDPNVRVDRHHANWLQQIGFRRSGDHFYRPACRNCGRCVPVRVPVADFQPNRSQRRNLARNQDIELRAQTPAFDQEHYELYRQYLLARHGDGDMAEEITPQSYRQFLLAPWAGQSRLLEMRHRGNLLGVAVSDLLSSGLSAVYTFFDPEQAARAPGTFAVLSQILEARALGLDYLYLGYWIAESRKMAYKANFRPMEAWTGKEWRYLRAGEALG</sequence>
<dbReference type="Proteomes" id="UP000002964">
    <property type="component" value="Unassembled WGS sequence"/>
</dbReference>
<evidence type="ECO:0000256" key="3">
    <source>
        <dbReference type="ARBA" id="ARBA00023315"/>
    </source>
</evidence>
<evidence type="ECO:0000256" key="2">
    <source>
        <dbReference type="ARBA" id="ARBA00022679"/>
    </source>
</evidence>
<dbReference type="AlphaFoldDB" id="H8Z353"/>
<dbReference type="GO" id="GO:0071596">
    <property type="term" value="P:ubiquitin-dependent protein catabolic process via the N-end rule pathway"/>
    <property type="evidence" value="ECO:0007669"/>
    <property type="project" value="InterPro"/>
</dbReference>
<evidence type="ECO:0000259" key="6">
    <source>
        <dbReference type="Pfam" id="PF04377"/>
    </source>
</evidence>
<dbReference type="PANTHER" id="PTHR21367:SF1">
    <property type="entry name" value="ARGINYL-TRNA--PROTEIN TRANSFERASE 1"/>
    <property type="match status" value="1"/>
</dbReference>
<feature type="domain" description="N-end aminoacyl transferase N-terminal" evidence="5">
    <location>
        <begin position="19"/>
        <end position="89"/>
    </location>
</feature>
<evidence type="ECO:0000313" key="8">
    <source>
        <dbReference type="Proteomes" id="UP000002964"/>
    </source>
</evidence>
<dbReference type="InterPro" id="IPR030700">
    <property type="entry name" value="N-end_Aminoacyl_Trfase"/>
</dbReference>
<dbReference type="NCBIfam" id="NF002342">
    <property type="entry name" value="PRK01305.1-3"/>
    <property type="match status" value="1"/>
</dbReference>
<dbReference type="InterPro" id="IPR007472">
    <property type="entry name" value="N-end_Aminoacyl_Trfase_C"/>
</dbReference>
<dbReference type="HOGENOM" id="CLU_077607_0_0_6"/>
<evidence type="ECO:0000313" key="7">
    <source>
        <dbReference type="EMBL" id="EIC21761.1"/>
    </source>
</evidence>
<dbReference type="InterPro" id="IPR016181">
    <property type="entry name" value="Acyl_CoA_acyltransferase"/>
</dbReference>
<comment type="catalytic activity">
    <reaction evidence="4">
        <text>N-terminal L-aspartyl-[protein] + L-leucyl-tRNA(Leu) = N-terminal L-leucyl-L-aspartyl-[protein] + tRNA(Leu) + H(+)</text>
        <dbReference type="Rhea" id="RHEA:50420"/>
        <dbReference type="Rhea" id="RHEA-COMP:9613"/>
        <dbReference type="Rhea" id="RHEA-COMP:9622"/>
        <dbReference type="Rhea" id="RHEA-COMP:12669"/>
        <dbReference type="Rhea" id="RHEA-COMP:12674"/>
        <dbReference type="ChEBI" id="CHEBI:15378"/>
        <dbReference type="ChEBI" id="CHEBI:64720"/>
        <dbReference type="ChEBI" id="CHEBI:78442"/>
        <dbReference type="ChEBI" id="CHEBI:78494"/>
        <dbReference type="ChEBI" id="CHEBI:133042"/>
        <dbReference type="EC" id="2.3.2.29"/>
    </reaction>
</comment>
<dbReference type="PIRSF" id="PIRSF037208">
    <property type="entry name" value="ATE_pro_prd"/>
    <property type="match status" value="1"/>
</dbReference>
<proteinExistence type="inferred from homology"/>
<dbReference type="GO" id="GO:0004057">
    <property type="term" value="F:arginyl-tRNA--protein transferase activity"/>
    <property type="evidence" value="ECO:0007669"/>
    <property type="project" value="InterPro"/>
</dbReference>
<dbReference type="InterPro" id="IPR007471">
    <property type="entry name" value="N-end_Aminoacyl_Trfase_N"/>
</dbReference>
<reference evidence="8" key="1">
    <citation type="submission" date="2011-06" db="EMBL/GenBank/DDBJ databases">
        <authorList>
            <consortium name="US DOE Joint Genome Institute (JGI-PGF)"/>
            <person name="Lucas S."/>
            <person name="Han J."/>
            <person name="Lapidus A."/>
            <person name="Cheng J.-F."/>
            <person name="Goodwin L."/>
            <person name="Pitluck S."/>
            <person name="Peters L."/>
            <person name="Land M.L."/>
            <person name="Hauser L."/>
            <person name="Vogl K."/>
            <person name="Liu Z."/>
            <person name="Overmann J."/>
            <person name="Frigaard N.-U."/>
            <person name="Bryant D.A."/>
            <person name="Woyke T.J."/>
        </authorList>
    </citation>
    <scope>NUCLEOTIDE SEQUENCE [LARGE SCALE GENOMIC DNA]</scope>
    <source>
        <strain evidence="8">970</strain>
    </source>
</reference>
<gene>
    <name evidence="4" type="primary">bpt</name>
    <name evidence="7" type="ORF">Thi970DRAFT_01990</name>
</gene>
<dbReference type="PANTHER" id="PTHR21367">
    <property type="entry name" value="ARGININE-TRNA-PROTEIN TRANSFERASE 1"/>
    <property type="match status" value="1"/>
</dbReference>
<evidence type="ECO:0000259" key="5">
    <source>
        <dbReference type="Pfam" id="PF04376"/>
    </source>
</evidence>
<dbReference type="Pfam" id="PF04377">
    <property type="entry name" value="ATE_C"/>
    <property type="match status" value="1"/>
</dbReference>
<keyword evidence="2 4" id="KW-0808">Transferase</keyword>
<comment type="similarity">
    <text evidence="4">Belongs to the R-transferase family. Bpt subfamily.</text>
</comment>
<dbReference type="EC" id="2.3.2.29" evidence="4"/>
<dbReference type="NCBIfam" id="NF002341">
    <property type="entry name" value="PRK01305.1-1"/>
    <property type="match status" value="1"/>
</dbReference>
<evidence type="ECO:0000256" key="4">
    <source>
        <dbReference type="HAMAP-Rule" id="MF_00689"/>
    </source>
</evidence>
<dbReference type="GO" id="GO:0008914">
    <property type="term" value="F:leucyl-tRNA--protein transferase activity"/>
    <property type="evidence" value="ECO:0007669"/>
    <property type="project" value="UniProtKB-UniRule"/>
</dbReference>
<dbReference type="SUPFAM" id="SSF55729">
    <property type="entry name" value="Acyl-CoA N-acyltransferases (Nat)"/>
    <property type="match status" value="1"/>
</dbReference>
<protein>
    <recommendedName>
        <fullName evidence="4">Aspartate/glutamate leucyltransferase</fullName>
        <ecNumber evidence="4">2.3.2.29</ecNumber>
    </recommendedName>
</protein>
<dbReference type="NCBIfam" id="NF002346">
    <property type="entry name" value="PRK01305.2-3"/>
    <property type="match status" value="1"/>
</dbReference>
<dbReference type="RefSeq" id="WP_009148345.1">
    <property type="nucleotide sequence ID" value="NZ_CP121471.1"/>
</dbReference>
<reference evidence="7 8" key="2">
    <citation type="submission" date="2011-11" db="EMBL/GenBank/DDBJ databases">
        <authorList>
            <consortium name="US DOE Joint Genome Institute"/>
            <person name="Lucas S."/>
            <person name="Han J."/>
            <person name="Lapidus A."/>
            <person name="Cheng J.-F."/>
            <person name="Goodwin L."/>
            <person name="Pitluck S."/>
            <person name="Peters L."/>
            <person name="Ovchinnikova G."/>
            <person name="Zhang X."/>
            <person name="Detter J.C."/>
            <person name="Han C."/>
            <person name="Tapia R."/>
            <person name="Land M."/>
            <person name="Hauser L."/>
            <person name="Kyrpides N."/>
            <person name="Ivanova N."/>
            <person name="Pagani I."/>
            <person name="Vogl K."/>
            <person name="Liu Z."/>
            <person name="Overmann J."/>
            <person name="Frigaard N.-U."/>
            <person name="Bryant D."/>
            <person name="Woyke T."/>
        </authorList>
    </citation>
    <scope>NUCLEOTIDE SEQUENCE [LARGE SCALE GENOMIC DNA]</scope>
    <source>
        <strain evidence="7 8">970</strain>
    </source>
</reference>
<name>H8Z353_9GAMM</name>